<organism evidence="2 3">
    <name type="scientific">Boletus edulis BED1</name>
    <dbReference type="NCBI Taxonomy" id="1328754"/>
    <lineage>
        <taxon>Eukaryota</taxon>
        <taxon>Fungi</taxon>
        <taxon>Dikarya</taxon>
        <taxon>Basidiomycota</taxon>
        <taxon>Agaricomycotina</taxon>
        <taxon>Agaricomycetes</taxon>
        <taxon>Agaricomycetidae</taxon>
        <taxon>Boletales</taxon>
        <taxon>Boletineae</taxon>
        <taxon>Boletaceae</taxon>
        <taxon>Boletoideae</taxon>
        <taxon>Boletus</taxon>
    </lineage>
</organism>
<feature type="compositionally biased region" description="Basic and acidic residues" evidence="1">
    <location>
        <begin position="23"/>
        <end position="37"/>
    </location>
</feature>
<feature type="non-terminal residue" evidence="2">
    <location>
        <position position="1"/>
    </location>
</feature>
<evidence type="ECO:0000313" key="3">
    <source>
        <dbReference type="Proteomes" id="UP001194468"/>
    </source>
</evidence>
<proteinExistence type="predicted"/>
<feature type="non-terminal residue" evidence="2">
    <location>
        <position position="69"/>
    </location>
</feature>
<sequence length="69" mass="7503">PSRKNSEGLSSMLLDLSAAGLQPREDESPRMDEPAPRVAMEKGKLLEEARRELQASGQDVKKGVSLVVI</sequence>
<reference evidence="2" key="1">
    <citation type="submission" date="2019-10" db="EMBL/GenBank/DDBJ databases">
        <authorList>
            <consortium name="DOE Joint Genome Institute"/>
            <person name="Kuo A."/>
            <person name="Miyauchi S."/>
            <person name="Kiss E."/>
            <person name="Drula E."/>
            <person name="Kohler A."/>
            <person name="Sanchez-Garcia M."/>
            <person name="Andreopoulos B."/>
            <person name="Barry K.W."/>
            <person name="Bonito G."/>
            <person name="Buee M."/>
            <person name="Carver A."/>
            <person name="Chen C."/>
            <person name="Cichocki N."/>
            <person name="Clum A."/>
            <person name="Culley D."/>
            <person name="Crous P.W."/>
            <person name="Fauchery L."/>
            <person name="Girlanda M."/>
            <person name="Hayes R."/>
            <person name="Keri Z."/>
            <person name="LaButti K."/>
            <person name="Lipzen A."/>
            <person name="Lombard V."/>
            <person name="Magnuson J."/>
            <person name="Maillard F."/>
            <person name="Morin E."/>
            <person name="Murat C."/>
            <person name="Nolan M."/>
            <person name="Ohm R."/>
            <person name="Pangilinan J."/>
            <person name="Pereira M."/>
            <person name="Perotto S."/>
            <person name="Peter M."/>
            <person name="Riley R."/>
            <person name="Sitrit Y."/>
            <person name="Stielow B."/>
            <person name="Szollosi G."/>
            <person name="Zifcakova L."/>
            <person name="Stursova M."/>
            <person name="Spatafora J.W."/>
            <person name="Tedersoo L."/>
            <person name="Vaario L.-M."/>
            <person name="Yamada A."/>
            <person name="Yan M."/>
            <person name="Wang P."/>
            <person name="Xu J."/>
            <person name="Bruns T."/>
            <person name="Baldrian P."/>
            <person name="Vilgalys R."/>
            <person name="Henrissat B."/>
            <person name="Grigoriev I.V."/>
            <person name="Hibbett D."/>
            <person name="Nagy L.G."/>
            <person name="Martin F.M."/>
        </authorList>
    </citation>
    <scope>NUCLEOTIDE SEQUENCE</scope>
    <source>
        <strain evidence="2">BED1</strain>
    </source>
</reference>
<comment type="caution">
    <text evidence="2">The sequence shown here is derived from an EMBL/GenBank/DDBJ whole genome shotgun (WGS) entry which is preliminary data.</text>
</comment>
<protein>
    <submittedName>
        <fullName evidence="2">Uncharacterized protein</fullName>
    </submittedName>
</protein>
<dbReference type="AlphaFoldDB" id="A0AAD4GLD5"/>
<dbReference type="Proteomes" id="UP001194468">
    <property type="component" value="Unassembled WGS sequence"/>
</dbReference>
<name>A0AAD4GLD5_BOLED</name>
<feature type="region of interest" description="Disordered" evidence="1">
    <location>
        <begin position="1"/>
        <end position="37"/>
    </location>
</feature>
<reference evidence="2" key="2">
    <citation type="journal article" date="2020" name="Nat. Commun.">
        <title>Large-scale genome sequencing of mycorrhizal fungi provides insights into the early evolution of symbiotic traits.</title>
        <authorList>
            <person name="Miyauchi S."/>
            <person name="Kiss E."/>
            <person name="Kuo A."/>
            <person name="Drula E."/>
            <person name="Kohler A."/>
            <person name="Sanchez-Garcia M."/>
            <person name="Morin E."/>
            <person name="Andreopoulos B."/>
            <person name="Barry K.W."/>
            <person name="Bonito G."/>
            <person name="Buee M."/>
            <person name="Carver A."/>
            <person name="Chen C."/>
            <person name="Cichocki N."/>
            <person name="Clum A."/>
            <person name="Culley D."/>
            <person name="Crous P.W."/>
            <person name="Fauchery L."/>
            <person name="Girlanda M."/>
            <person name="Hayes R.D."/>
            <person name="Keri Z."/>
            <person name="LaButti K."/>
            <person name="Lipzen A."/>
            <person name="Lombard V."/>
            <person name="Magnuson J."/>
            <person name="Maillard F."/>
            <person name="Murat C."/>
            <person name="Nolan M."/>
            <person name="Ohm R.A."/>
            <person name="Pangilinan J."/>
            <person name="Pereira M.F."/>
            <person name="Perotto S."/>
            <person name="Peter M."/>
            <person name="Pfister S."/>
            <person name="Riley R."/>
            <person name="Sitrit Y."/>
            <person name="Stielow J.B."/>
            <person name="Szollosi G."/>
            <person name="Zifcakova L."/>
            <person name="Stursova M."/>
            <person name="Spatafora J.W."/>
            <person name="Tedersoo L."/>
            <person name="Vaario L.M."/>
            <person name="Yamada A."/>
            <person name="Yan M."/>
            <person name="Wang P."/>
            <person name="Xu J."/>
            <person name="Bruns T."/>
            <person name="Baldrian P."/>
            <person name="Vilgalys R."/>
            <person name="Dunand C."/>
            <person name="Henrissat B."/>
            <person name="Grigoriev I.V."/>
            <person name="Hibbett D."/>
            <person name="Nagy L.G."/>
            <person name="Martin F.M."/>
        </authorList>
    </citation>
    <scope>NUCLEOTIDE SEQUENCE</scope>
    <source>
        <strain evidence="2">BED1</strain>
    </source>
</reference>
<evidence type="ECO:0000256" key="1">
    <source>
        <dbReference type="SAM" id="MobiDB-lite"/>
    </source>
</evidence>
<accession>A0AAD4GLD5</accession>
<gene>
    <name evidence="2" type="ORF">L210DRAFT_822849</name>
</gene>
<dbReference type="EMBL" id="WHUW01000002">
    <property type="protein sequence ID" value="KAF8450860.1"/>
    <property type="molecule type" value="Genomic_DNA"/>
</dbReference>
<keyword evidence="3" id="KW-1185">Reference proteome</keyword>
<evidence type="ECO:0000313" key="2">
    <source>
        <dbReference type="EMBL" id="KAF8450860.1"/>
    </source>
</evidence>